<name>W4LCT9_ENTF1</name>
<dbReference type="PANTHER" id="PTHR43877:SF2">
    <property type="entry name" value="AMINOALKYLPHOSPHONATE N-ACETYLTRANSFERASE-RELATED"/>
    <property type="match status" value="1"/>
</dbReference>
<dbReference type="PROSITE" id="PS51186">
    <property type="entry name" value="GNAT"/>
    <property type="match status" value="1"/>
</dbReference>
<keyword evidence="2" id="KW-0012">Acyltransferase</keyword>
<dbReference type="InterPro" id="IPR050832">
    <property type="entry name" value="Bact_Acetyltransf"/>
</dbReference>
<dbReference type="GO" id="GO:0016747">
    <property type="term" value="F:acyltransferase activity, transferring groups other than amino-acyl groups"/>
    <property type="evidence" value="ECO:0007669"/>
    <property type="project" value="InterPro"/>
</dbReference>
<reference evidence="4 5" key="1">
    <citation type="journal article" date="2014" name="Nature">
        <title>An environmental bacterial taxon with a large and distinct metabolic repertoire.</title>
        <authorList>
            <person name="Wilson M.C."/>
            <person name="Mori T."/>
            <person name="Ruckert C."/>
            <person name="Uria A.R."/>
            <person name="Helf M.J."/>
            <person name="Takada K."/>
            <person name="Gernert C."/>
            <person name="Steffens U.A."/>
            <person name="Heycke N."/>
            <person name="Schmitt S."/>
            <person name="Rinke C."/>
            <person name="Helfrich E.J."/>
            <person name="Brachmann A.O."/>
            <person name="Gurgui C."/>
            <person name="Wakimoto T."/>
            <person name="Kracht M."/>
            <person name="Crusemann M."/>
            <person name="Hentschel U."/>
            <person name="Abe I."/>
            <person name="Matsunaga S."/>
            <person name="Kalinowski J."/>
            <person name="Takeyama H."/>
            <person name="Piel J."/>
        </authorList>
    </citation>
    <scope>NUCLEOTIDE SEQUENCE [LARGE SCALE GENOMIC DNA]</scope>
    <source>
        <strain evidence="5">TSY1</strain>
    </source>
</reference>
<gene>
    <name evidence="4" type="ORF">ETSY1_29210</name>
</gene>
<organism evidence="4 5">
    <name type="scientific">Entotheonella factor</name>
    <dbReference type="NCBI Taxonomy" id="1429438"/>
    <lineage>
        <taxon>Bacteria</taxon>
        <taxon>Pseudomonadati</taxon>
        <taxon>Nitrospinota/Tectimicrobiota group</taxon>
        <taxon>Candidatus Tectimicrobiota</taxon>
        <taxon>Candidatus Entotheonellia</taxon>
        <taxon>Candidatus Entotheonellales</taxon>
        <taxon>Candidatus Entotheonellaceae</taxon>
        <taxon>Candidatus Entotheonella</taxon>
    </lineage>
</organism>
<dbReference type="InterPro" id="IPR016181">
    <property type="entry name" value="Acyl_CoA_acyltransferase"/>
</dbReference>
<keyword evidence="1" id="KW-0808">Transferase</keyword>
<keyword evidence="5" id="KW-1185">Reference proteome</keyword>
<dbReference type="Pfam" id="PF00583">
    <property type="entry name" value="Acetyltransf_1"/>
    <property type="match status" value="1"/>
</dbReference>
<evidence type="ECO:0000313" key="4">
    <source>
        <dbReference type="EMBL" id="ETW95787.1"/>
    </source>
</evidence>
<evidence type="ECO:0000313" key="5">
    <source>
        <dbReference type="Proteomes" id="UP000019141"/>
    </source>
</evidence>
<evidence type="ECO:0000259" key="3">
    <source>
        <dbReference type="PROSITE" id="PS51186"/>
    </source>
</evidence>
<evidence type="ECO:0000256" key="2">
    <source>
        <dbReference type="ARBA" id="ARBA00023315"/>
    </source>
</evidence>
<dbReference type="Proteomes" id="UP000019141">
    <property type="component" value="Unassembled WGS sequence"/>
</dbReference>
<dbReference type="Gene3D" id="3.40.630.30">
    <property type="match status" value="1"/>
</dbReference>
<dbReference type="PANTHER" id="PTHR43877">
    <property type="entry name" value="AMINOALKYLPHOSPHONATE N-ACETYLTRANSFERASE-RELATED-RELATED"/>
    <property type="match status" value="1"/>
</dbReference>
<dbReference type="EMBL" id="AZHW01000871">
    <property type="protein sequence ID" value="ETW95787.1"/>
    <property type="molecule type" value="Genomic_DNA"/>
</dbReference>
<accession>W4LCT9</accession>
<sequence length="143" mass="16452">MKRHQVVLRPARLHDREALFPIARDFATSFEVEREPFMENFAALLEEDDAWLRVGEANGHLIAYLLGFDHLTFFANGRVSWVEEVTVIESWRGQGVGAALMSEFEQWAKSRGSRLVALATRRAAPFYQAIGYEESATYFRRLL</sequence>
<dbReference type="SUPFAM" id="SSF55729">
    <property type="entry name" value="Acyl-CoA N-acyltransferases (Nat)"/>
    <property type="match status" value="1"/>
</dbReference>
<feature type="domain" description="N-acetyltransferase" evidence="3">
    <location>
        <begin position="6"/>
        <end position="143"/>
    </location>
</feature>
<dbReference type="InterPro" id="IPR000182">
    <property type="entry name" value="GNAT_dom"/>
</dbReference>
<proteinExistence type="predicted"/>
<evidence type="ECO:0000256" key="1">
    <source>
        <dbReference type="ARBA" id="ARBA00022679"/>
    </source>
</evidence>
<comment type="caution">
    <text evidence="4">The sequence shown here is derived from an EMBL/GenBank/DDBJ whole genome shotgun (WGS) entry which is preliminary data.</text>
</comment>
<protein>
    <submittedName>
        <fullName evidence="4">Acetyltransferase</fullName>
    </submittedName>
</protein>
<dbReference type="AlphaFoldDB" id="W4LCT9"/>
<dbReference type="CDD" id="cd04301">
    <property type="entry name" value="NAT_SF"/>
    <property type="match status" value="1"/>
</dbReference>
<dbReference type="HOGENOM" id="CLU_013985_34_10_7"/>